<evidence type="ECO:0000313" key="4">
    <source>
        <dbReference type="Proteomes" id="UP000232721"/>
    </source>
</evidence>
<reference evidence="3 4" key="1">
    <citation type="submission" date="2017-02" db="EMBL/GenBank/DDBJ databases">
        <title>Trade-off between light-utilization and light-protection in marine flavobacteria.</title>
        <authorList>
            <person name="Kumagai Y."/>
            <person name="Yoshizawa S."/>
            <person name="Kogure K."/>
            <person name="Iwasaki W."/>
        </authorList>
    </citation>
    <scope>NUCLEOTIDE SEQUENCE [LARGE SCALE GENOMIC DNA]</scope>
    <source>
        <strain evidence="3 4">KCTC 23670</strain>
    </source>
</reference>
<proteinExistence type="predicted"/>
<organism evidence="3 4">
    <name type="scientific">Polaribacter sejongensis</name>
    <dbReference type="NCBI Taxonomy" id="985043"/>
    <lineage>
        <taxon>Bacteria</taxon>
        <taxon>Pseudomonadati</taxon>
        <taxon>Bacteroidota</taxon>
        <taxon>Flavobacteriia</taxon>
        <taxon>Flavobacteriales</taxon>
        <taxon>Flavobacteriaceae</taxon>
    </lineage>
</organism>
<name>A0ABN5F9D2_9FLAO</name>
<evidence type="ECO:0000313" key="3">
    <source>
        <dbReference type="EMBL" id="AUC22902.1"/>
    </source>
</evidence>
<feature type="transmembrane region" description="Helical" evidence="1">
    <location>
        <begin position="66"/>
        <end position="86"/>
    </location>
</feature>
<sequence>MERDFTKEQNYIKAKKRVKAIKGFYVHLMVFVIVNIFISGVVIFGLLQSDYSFYNAITNFGVYSTWLFWGIGMFFHWMGVFGFKSIGFGKDWEEKKIKEFMEK</sequence>
<keyword evidence="1" id="KW-1133">Transmembrane helix</keyword>
<dbReference type="Pfam" id="PF13239">
    <property type="entry name" value="2TM"/>
    <property type="match status" value="1"/>
</dbReference>
<keyword evidence="4" id="KW-1185">Reference proteome</keyword>
<protein>
    <recommendedName>
        <fullName evidence="2">2TM domain-containing protein</fullName>
    </recommendedName>
</protein>
<gene>
    <name evidence="3" type="ORF">BTO15_12735</name>
</gene>
<dbReference type="InterPro" id="IPR025698">
    <property type="entry name" value="2TM_dom"/>
</dbReference>
<dbReference type="EMBL" id="CP019336">
    <property type="protein sequence ID" value="AUC22902.1"/>
    <property type="molecule type" value="Genomic_DNA"/>
</dbReference>
<feature type="domain" description="2TM" evidence="2">
    <location>
        <begin position="13"/>
        <end position="102"/>
    </location>
</feature>
<dbReference type="RefSeq" id="WP_208889071.1">
    <property type="nucleotide sequence ID" value="NZ_CP019336.1"/>
</dbReference>
<evidence type="ECO:0000256" key="1">
    <source>
        <dbReference type="SAM" id="Phobius"/>
    </source>
</evidence>
<evidence type="ECO:0000259" key="2">
    <source>
        <dbReference type="Pfam" id="PF13239"/>
    </source>
</evidence>
<feature type="transmembrane region" description="Helical" evidence="1">
    <location>
        <begin position="24"/>
        <end position="46"/>
    </location>
</feature>
<keyword evidence="1" id="KW-0472">Membrane</keyword>
<dbReference type="Proteomes" id="UP000232721">
    <property type="component" value="Chromosome"/>
</dbReference>
<accession>A0ABN5F9D2</accession>
<keyword evidence="1" id="KW-0812">Transmembrane</keyword>